<comment type="caution">
    <text evidence="7">The sequence shown here is derived from an EMBL/GenBank/DDBJ whole genome shotgun (WGS) entry which is preliminary data.</text>
</comment>
<dbReference type="Proteomes" id="UP000494165">
    <property type="component" value="Unassembled WGS sequence"/>
</dbReference>
<evidence type="ECO:0000256" key="3">
    <source>
        <dbReference type="ARBA" id="ARBA00022525"/>
    </source>
</evidence>
<gene>
    <name evidence="7" type="ORF">CLODIP_2_CD03176</name>
</gene>
<evidence type="ECO:0000256" key="5">
    <source>
        <dbReference type="SAM" id="Phobius"/>
    </source>
</evidence>
<dbReference type="PANTHER" id="PTHR10009:SF18">
    <property type="entry name" value="PROTEIN YELLOW-LIKE PROTEIN"/>
    <property type="match status" value="1"/>
</dbReference>
<feature type="transmembrane region" description="Helical" evidence="5">
    <location>
        <begin position="385"/>
        <end position="405"/>
    </location>
</feature>
<reference evidence="7 8" key="1">
    <citation type="submission" date="2020-04" db="EMBL/GenBank/DDBJ databases">
        <authorList>
            <person name="Alioto T."/>
            <person name="Alioto T."/>
            <person name="Gomez Garrido J."/>
        </authorList>
    </citation>
    <scope>NUCLEOTIDE SEQUENCE [LARGE SCALE GENOMIC DNA]</scope>
</reference>
<keyword evidence="3" id="KW-0964">Secreted</keyword>
<keyword evidence="5" id="KW-1133">Transmembrane helix</keyword>
<feature type="compositionally biased region" description="Polar residues" evidence="4">
    <location>
        <begin position="355"/>
        <end position="368"/>
    </location>
</feature>
<evidence type="ECO:0000256" key="4">
    <source>
        <dbReference type="SAM" id="MobiDB-lite"/>
    </source>
</evidence>
<keyword evidence="8" id="KW-1185">Reference proteome</keyword>
<feature type="chain" id="PRO_5035721394" description="Bee-milk protein" evidence="6">
    <location>
        <begin position="21"/>
        <end position="441"/>
    </location>
</feature>
<name>A0A8S1DQB2_9INSE</name>
<comment type="similarity">
    <text evidence="2">Belongs to the major royal jelly protein family.</text>
</comment>
<evidence type="ECO:0008006" key="9">
    <source>
        <dbReference type="Google" id="ProtNLM"/>
    </source>
</evidence>
<comment type="subcellular location">
    <subcellularLocation>
        <location evidence="1">Secreted</location>
    </subcellularLocation>
</comment>
<keyword evidence="5" id="KW-0812">Transmembrane</keyword>
<accession>A0A8S1DQB2</accession>
<evidence type="ECO:0000256" key="2">
    <source>
        <dbReference type="ARBA" id="ARBA00009127"/>
    </source>
</evidence>
<sequence length="441" mass="49992">MTPIFVAIFLLGLSSQMATAANFTLVYEWPDKWECECPSEANSTKVLSIESSNPGYIDPQFMAVYGSRIFIILEKHVGIPVSLVSLPTSSASPAPPKLTPFPSWDMHGNDGDCDKIESSRGLEVDSVGKLWVLDNGSSKCNYSKIWSIDLANNDQTKLIHRFPFYGHLNDLVLDETPNGTFAYITRWFEQNIVVFSLERNQSWTVDTPGIMFFSIAISPMNQEPRQLYLGGWNSKGLYSISVAALRNGTLTANPKLIGNWTTSKSYRMLMDKHGTLFSAFWYKNYVKSWNTSQPFLERRFIKVAGLYSSTPFTIASNQNGTLWMTAFDNKKKPRYRLLKASATAKSSEDLPERSCVSSPPTQKSSTPAEVQEKSILKEKLHHHQLFNIILICSNVFTVILFWHILRKKRKNSLSPNTNEALQMTFSRNNPAEYKEFRNDVI</sequence>
<dbReference type="SUPFAM" id="SSF101898">
    <property type="entry name" value="NHL repeat"/>
    <property type="match status" value="1"/>
</dbReference>
<evidence type="ECO:0000256" key="6">
    <source>
        <dbReference type="SAM" id="SignalP"/>
    </source>
</evidence>
<evidence type="ECO:0000256" key="1">
    <source>
        <dbReference type="ARBA" id="ARBA00004613"/>
    </source>
</evidence>
<keyword evidence="5" id="KW-0472">Membrane</keyword>
<feature type="region of interest" description="Disordered" evidence="4">
    <location>
        <begin position="342"/>
        <end position="369"/>
    </location>
</feature>
<proteinExistence type="inferred from homology"/>
<dbReference type="Gene3D" id="2.120.10.30">
    <property type="entry name" value="TolB, C-terminal domain"/>
    <property type="match status" value="1"/>
</dbReference>
<evidence type="ECO:0000313" key="8">
    <source>
        <dbReference type="Proteomes" id="UP000494165"/>
    </source>
</evidence>
<dbReference type="Pfam" id="PF03022">
    <property type="entry name" value="MRJP"/>
    <property type="match status" value="2"/>
</dbReference>
<dbReference type="OrthoDB" id="9977471at2759"/>
<feature type="signal peptide" evidence="6">
    <location>
        <begin position="1"/>
        <end position="20"/>
    </location>
</feature>
<evidence type="ECO:0000313" key="7">
    <source>
        <dbReference type="EMBL" id="CAB3384256.1"/>
    </source>
</evidence>
<keyword evidence="6" id="KW-0732">Signal</keyword>
<dbReference type="PANTHER" id="PTHR10009">
    <property type="entry name" value="PROTEIN YELLOW-RELATED"/>
    <property type="match status" value="1"/>
</dbReference>
<dbReference type="AlphaFoldDB" id="A0A8S1DQB2"/>
<dbReference type="InterPro" id="IPR011042">
    <property type="entry name" value="6-blade_b-propeller_TolB-like"/>
</dbReference>
<organism evidence="7 8">
    <name type="scientific">Cloeon dipterum</name>
    <dbReference type="NCBI Taxonomy" id="197152"/>
    <lineage>
        <taxon>Eukaryota</taxon>
        <taxon>Metazoa</taxon>
        <taxon>Ecdysozoa</taxon>
        <taxon>Arthropoda</taxon>
        <taxon>Hexapoda</taxon>
        <taxon>Insecta</taxon>
        <taxon>Pterygota</taxon>
        <taxon>Palaeoptera</taxon>
        <taxon>Ephemeroptera</taxon>
        <taxon>Pisciforma</taxon>
        <taxon>Baetidae</taxon>
        <taxon>Cloeon</taxon>
    </lineage>
</organism>
<protein>
    <recommendedName>
        <fullName evidence="9">Bee-milk protein</fullName>
    </recommendedName>
</protein>
<dbReference type="InterPro" id="IPR017996">
    <property type="entry name" value="MRJP/yellow-related"/>
</dbReference>
<dbReference type="EMBL" id="CADEPI010000343">
    <property type="protein sequence ID" value="CAB3384256.1"/>
    <property type="molecule type" value="Genomic_DNA"/>
</dbReference>
<dbReference type="GO" id="GO:0005576">
    <property type="term" value="C:extracellular region"/>
    <property type="evidence" value="ECO:0007669"/>
    <property type="project" value="UniProtKB-SubCell"/>
</dbReference>